<evidence type="ECO:0000313" key="7">
    <source>
        <dbReference type="EMBL" id="SBO91827.1"/>
    </source>
</evidence>
<dbReference type="AlphaFoldDB" id="A0A1M4DZ48"/>
<reference evidence="7" key="1">
    <citation type="submission" date="2016-04" db="EMBL/GenBank/DDBJ databases">
        <authorList>
            <person name="Evans L.H."/>
            <person name="Alamgir A."/>
            <person name="Owens N."/>
            <person name="Weber N.D."/>
            <person name="Virtaneva K."/>
            <person name="Barbian K."/>
            <person name="Babar A."/>
            <person name="Rosenke K."/>
        </authorList>
    </citation>
    <scope>NUCLEOTIDE SEQUENCE</scope>
    <source>
        <strain evidence="7">Nono1</strain>
    </source>
</reference>
<evidence type="ECO:0000259" key="5">
    <source>
        <dbReference type="Pfam" id="PF03446"/>
    </source>
</evidence>
<gene>
    <name evidence="7" type="ORF">BN4615_P1341</name>
</gene>
<accession>A0A1M4DZ48</accession>
<dbReference type="Pfam" id="PF03446">
    <property type="entry name" value="NAD_binding_2"/>
    <property type="match status" value="1"/>
</dbReference>
<organism evidence="7">
    <name type="scientific">Nonomuraea gerenzanensis</name>
    <dbReference type="NCBI Taxonomy" id="93944"/>
    <lineage>
        <taxon>Bacteria</taxon>
        <taxon>Bacillati</taxon>
        <taxon>Actinomycetota</taxon>
        <taxon>Actinomycetes</taxon>
        <taxon>Streptosporangiales</taxon>
        <taxon>Streptosporangiaceae</taxon>
        <taxon>Nonomuraea</taxon>
    </lineage>
</organism>
<dbReference type="InterPro" id="IPR006115">
    <property type="entry name" value="6PGDH_NADP-bd"/>
</dbReference>
<dbReference type="PIRSF" id="PIRSF000103">
    <property type="entry name" value="HIBADH"/>
    <property type="match status" value="1"/>
</dbReference>
<dbReference type="InterPro" id="IPR013328">
    <property type="entry name" value="6PGD_dom2"/>
</dbReference>
<sequence length="298" mass="30365">MASPVGLCGLGNMGSAIARRLSQTCPVLAYDLDPARTEAAGELDGVTGVTDVAALAEAETVVLSLPTPAASAQAAAVIAPGMRPGSLIVETSTVNPADMHRLRELCAPHGVRVLDAAILSGVAQMAAGTSTLLIGGDEEDLARARPVLDALAPRQLVLGGIGAGMAAKVINNAVAHAVMVVLAEAGAMAAATGVSQRRLAELLADPEAGLTRPLTHRFLERVLPGDYEGGMPTSAARKDSTLALALAQDAGIPLFAIQASHSVYELAVGGGLGRQDYASIATLWEQWTGRPISEKESA</sequence>
<dbReference type="PANTHER" id="PTHR22981">
    <property type="entry name" value="3-HYDROXYISOBUTYRATE DEHYDROGENASE-RELATED"/>
    <property type="match status" value="1"/>
</dbReference>
<dbReference type="EC" id="1.1.1.31" evidence="7"/>
<keyword evidence="3" id="KW-0520">NAD</keyword>
<dbReference type="InterPro" id="IPR036291">
    <property type="entry name" value="NAD(P)-bd_dom_sf"/>
</dbReference>
<dbReference type="GO" id="GO:0051287">
    <property type="term" value="F:NAD binding"/>
    <property type="evidence" value="ECO:0007669"/>
    <property type="project" value="InterPro"/>
</dbReference>
<name>A0A1M4DZ48_9ACTN</name>
<dbReference type="Gene3D" id="1.10.1040.10">
    <property type="entry name" value="N-(1-d-carboxylethyl)-l-norvaline Dehydrogenase, domain 2"/>
    <property type="match status" value="1"/>
</dbReference>
<comment type="similarity">
    <text evidence="1">Belongs to the HIBADH-related family.</text>
</comment>
<dbReference type="EMBL" id="LT559118">
    <property type="protein sequence ID" value="SBO91827.1"/>
    <property type="molecule type" value="Genomic_DNA"/>
</dbReference>
<dbReference type="Pfam" id="PF14833">
    <property type="entry name" value="NAD_binding_11"/>
    <property type="match status" value="1"/>
</dbReference>
<dbReference type="RefSeq" id="WP_225271171.1">
    <property type="nucleotide sequence ID" value="NZ_CP084058.1"/>
</dbReference>
<dbReference type="PANTHER" id="PTHR22981:SF7">
    <property type="entry name" value="3-HYDROXYISOBUTYRATE DEHYDROGENASE, MITOCHONDRIAL"/>
    <property type="match status" value="1"/>
</dbReference>
<keyword evidence="2 7" id="KW-0560">Oxidoreductase</keyword>
<feature type="domain" description="6-phosphogluconate dehydrogenase NADP-binding" evidence="5">
    <location>
        <begin position="5"/>
        <end position="156"/>
    </location>
</feature>
<proteinExistence type="inferred from homology"/>
<evidence type="ECO:0000259" key="6">
    <source>
        <dbReference type="Pfam" id="PF14833"/>
    </source>
</evidence>
<dbReference type="GO" id="GO:0008442">
    <property type="term" value="F:3-hydroxyisobutyrate dehydrogenase activity"/>
    <property type="evidence" value="ECO:0007669"/>
    <property type="project" value="UniProtKB-EC"/>
</dbReference>
<dbReference type="SUPFAM" id="SSF51735">
    <property type="entry name" value="NAD(P)-binding Rossmann-fold domains"/>
    <property type="match status" value="1"/>
</dbReference>
<evidence type="ECO:0000256" key="2">
    <source>
        <dbReference type="ARBA" id="ARBA00023002"/>
    </source>
</evidence>
<dbReference type="InterPro" id="IPR015815">
    <property type="entry name" value="HIBADH-related"/>
</dbReference>
<dbReference type="GO" id="GO:0050661">
    <property type="term" value="F:NADP binding"/>
    <property type="evidence" value="ECO:0007669"/>
    <property type="project" value="InterPro"/>
</dbReference>
<dbReference type="InterPro" id="IPR029154">
    <property type="entry name" value="HIBADH-like_NADP-bd"/>
</dbReference>
<dbReference type="InterPro" id="IPR008927">
    <property type="entry name" value="6-PGluconate_DH-like_C_sf"/>
</dbReference>
<protein>
    <submittedName>
        <fullName evidence="7">3-hydroxyisobutyrate dehydrogenase</fullName>
        <ecNumber evidence="7">1.1.1.31</ecNumber>
    </submittedName>
</protein>
<dbReference type="SUPFAM" id="SSF48179">
    <property type="entry name" value="6-phosphogluconate dehydrogenase C-terminal domain-like"/>
    <property type="match status" value="1"/>
</dbReference>
<evidence type="ECO:0000256" key="4">
    <source>
        <dbReference type="PIRSR" id="PIRSR000103-1"/>
    </source>
</evidence>
<evidence type="ECO:0000256" key="3">
    <source>
        <dbReference type="ARBA" id="ARBA00023027"/>
    </source>
</evidence>
<feature type="active site" evidence="4">
    <location>
        <position position="168"/>
    </location>
</feature>
<dbReference type="Gene3D" id="3.40.50.720">
    <property type="entry name" value="NAD(P)-binding Rossmann-like Domain"/>
    <property type="match status" value="1"/>
</dbReference>
<feature type="domain" description="3-hydroxyisobutyrate dehydrogenase-like NAD-binding" evidence="6">
    <location>
        <begin position="162"/>
        <end position="283"/>
    </location>
</feature>
<evidence type="ECO:0000256" key="1">
    <source>
        <dbReference type="ARBA" id="ARBA00009080"/>
    </source>
</evidence>